<gene>
    <name evidence="2" type="ORF">X797_010872</name>
</gene>
<protein>
    <submittedName>
        <fullName evidence="2">Uncharacterized protein</fullName>
    </submittedName>
</protein>
<evidence type="ECO:0000313" key="3">
    <source>
        <dbReference type="Proteomes" id="UP000030151"/>
    </source>
</evidence>
<evidence type="ECO:0000256" key="1">
    <source>
        <dbReference type="SAM" id="Phobius"/>
    </source>
</evidence>
<dbReference type="Gene3D" id="1.20.58.340">
    <property type="entry name" value="Magnesium transport protein CorA, transmembrane region"/>
    <property type="match status" value="1"/>
</dbReference>
<sequence>MEWLHQNTLLGDEDLNVFRFKPGECIILELSRQLDRQSSSRSRVLKSEEDWKAWLKQAASAKVEKKRHGTTVLLAKRVTNKPHDGMVVSHLPVPQSMFGSIINAFSIHRSISRVINRNTSAVFSAQSVKDRQTGNSRLVYNCRSSASYPDDLALSVTFCTKIRSTQAVFYGCSEERIRIITRRLETSDCAVFHPLTLPTIFAEIERDRQIQMVEKALNKLITRVLNVVNHPLRFYSTSPCEKSGISQGSDDSNSIELWLNISHIKNGLETWRQQLLEMLTHADMLSEKYFSSGAGDTNEATVANIATVMPCQQTTDDKLMNGVGKRIKYRLRELVCIMDGMTLATQMEWSKIAQLDAKTTIDISHSALEIAKAARYDGIQMKSIAILTMIFLPATFVAILLKTLFSMTFFNWNHDADKSTVSPYIWVYVFYTFRLRAPGHIYVARGLRRPTRVELLRMAVVSGHKGPMRIVSQEPTRQMTPC</sequence>
<accession>A0A014PJS5</accession>
<comment type="caution">
    <text evidence="2">The sequence shown here is derived from an EMBL/GenBank/DDBJ whole genome shotgun (WGS) entry which is preliminary data.</text>
</comment>
<dbReference type="AlphaFoldDB" id="A0A014PJS5"/>
<organism evidence="2 3">
    <name type="scientific">Metarhizium robertsii</name>
    <dbReference type="NCBI Taxonomy" id="568076"/>
    <lineage>
        <taxon>Eukaryota</taxon>
        <taxon>Fungi</taxon>
        <taxon>Dikarya</taxon>
        <taxon>Ascomycota</taxon>
        <taxon>Pezizomycotina</taxon>
        <taxon>Sordariomycetes</taxon>
        <taxon>Hypocreomycetidae</taxon>
        <taxon>Hypocreales</taxon>
        <taxon>Clavicipitaceae</taxon>
        <taxon>Metarhizium</taxon>
    </lineage>
</organism>
<name>A0A014PJS5_9HYPO</name>
<dbReference type="HOGENOM" id="CLU_038493_0_0_1"/>
<proteinExistence type="predicted"/>
<evidence type="ECO:0000313" key="2">
    <source>
        <dbReference type="EMBL" id="EXU96061.1"/>
    </source>
</evidence>
<keyword evidence="1" id="KW-0812">Transmembrane</keyword>
<dbReference type="Proteomes" id="UP000030151">
    <property type="component" value="Unassembled WGS sequence"/>
</dbReference>
<keyword evidence="1" id="KW-0472">Membrane</keyword>
<reference evidence="2 3" key="1">
    <citation type="submission" date="2014-02" db="EMBL/GenBank/DDBJ databases">
        <title>The genome sequence of the entomopathogenic fungus Metarhizium robertsii ARSEF 2575.</title>
        <authorList>
            <person name="Giuliano Garisto Donzelli B."/>
            <person name="Roe B.A."/>
            <person name="Macmil S.L."/>
            <person name="Krasnoff S.B."/>
            <person name="Gibson D.M."/>
        </authorList>
    </citation>
    <scope>NUCLEOTIDE SEQUENCE [LARGE SCALE GENOMIC DNA]</scope>
    <source>
        <strain evidence="2 3">ARSEF 2575</strain>
    </source>
</reference>
<dbReference type="EMBL" id="JELW01000056">
    <property type="protein sequence ID" value="EXU96061.1"/>
    <property type="molecule type" value="Genomic_DNA"/>
</dbReference>
<keyword evidence="1" id="KW-1133">Transmembrane helix</keyword>
<feature type="transmembrane region" description="Helical" evidence="1">
    <location>
        <begin position="384"/>
        <end position="405"/>
    </location>
</feature>